<sequence>MQNTYFRLIKSTYFLHANVGTLSLVRLTTQPRQNGPGNVYRETQLESHRK</sequence>
<evidence type="ECO:0000256" key="1">
    <source>
        <dbReference type="SAM" id="MobiDB-lite"/>
    </source>
</evidence>
<accession>A0A0E9S114</accession>
<evidence type="ECO:0000313" key="2">
    <source>
        <dbReference type="EMBL" id="JAH34971.1"/>
    </source>
</evidence>
<protein>
    <submittedName>
        <fullName evidence="2">Uncharacterized protein</fullName>
    </submittedName>
</protein>
<reference evidence="2" key="2">
    <citation type="journal article" date="2015" name="Fish Shellfish Immunol.">
        <title>Early steps in the European eel (Anguilla anguilla)-Vibrio vulnificus interaction in the gills: Role of the RtxA13 toxin.</title>
        <authorList>
            <person name="Callol A."/>
            <person name="Pajuelo D."/>
            <person name="Ebbesson L."/>
            <person name="Teles M."/>
            <person name="MacKenzie S."/>
            <person name="Amaro C."/>
        </authorList>
    </citation>
    <scope>NUCLEOTIDE SEQUENCE</scope>
</reference>
<proteinExistence type="predicted"/>
<name>A0A0E9S114_ANGAN</name>
<reference evidence="2" key="1">
    <citation type="submission" date="2014-11" db="EMBL/GenBank/DDBJ databases">
        <authorList>
            <person name="Amaro Gonzalez C."/>
        </authorList>
    </citation>
    <scope>NUCLEOTIDE SEQUENCE</scope>
</reference>
<organism evidence="2">
    <name type="scientific">Anguilla anguilla</name>
    <name type="common">European freshwater eel</name>
    <name type="synonym">Muraena anguilla</name>
    <dbReference type="NCBI Taxonomy" id="7936"/>
    <lineage>
        <taxon>Eukaryota</taxon>
        <taxon>Metazoa</taxon>
        <taxon>Chordata</taxon>
        <taxon>Craniata</taxon>
        <taxon>Vertebrata</taxon>
        <taxon>Euteleostomi</taxon>
        <taxon>Actinopterygii</taxon>
        <taxon>Neopterygii</taxon>
        <taxon>Teleostei</taxon>
        <taxon>Anguilliformes</taxon>
        <taxon>Anguillidae</taxon>
        <taxon>Anguilla</taxon>
    </lineage>
</organism>
<dbReference type="EMBL" id="GBXM01073606">
    <property type="protein sequence ID" value="JAH34971.1"/>
    <property type="molecule type" value="Transcribed_RNA"/>
</dbReference>
<dbReference type="AlphaFoldDB" id="A0A0E9S114"/>
<feature type="region of interest" description="Disordered" evidence="1">
    <location>
        <begin position="29"/>
        <end position="50"/>
    </location>
</feature>